<dbReference type="Pfam" id="PF13176">
    <property type="entry name" value="TPR_7"/>
    <property type="match status" value="1"/>
</dbReference>
<dbReference type="PANTHER" id="PTHR12558:SF13">
    <property type="entry name" value="CELL DIVISION CYCLE PROTEIN 27 HOMOLOG"/>
    <property type="match status" value="1"/>
</dbReference>
<evidence type="ECO:0000313" key="4">
    <source>
        <dbReference type="Proteomes" id="UP000229011"/>
    </source>
</evidence>
<dbReference type="SUPFAM" id="SSF81901">
    <property type="entry name" value="HCP-like"/>
    <property type="match status" value="2"/>
</dbReference>
<dbReference type="SUPFAM" id="SSF48452">
    <property type="entry name" value="TPR-like"/>
    <property type="match status" value="1"/>
</dbReference>
<dbReference type="Pfam" id="PF07719">
    <property type="entry name" value="TPR_2"/>
    <property type="match status" value="2"/>
</dbReference>
<keyword evidence="1" id="KW-0677">Repeat</keyword>
<dbReference type="InterPro" id="IPR013105">
    <property type="entry name" value="TPR_2"/>
</dbReference>
<dbReference type="AlphaFoldDB" id="A0A2G9EJC8"/>
<sequence>MKKDTLLKKVEDLSDLDKHQEIIDMIEALPKKEINNELIGKLARAYIMIQNYEKAIEVLKSIEKEEKNTMLWNYRMGCSYFYLKDYEKAEEYFLKAYNLEPEDENIKDFLMDIYINLSKQVKFGEDDLDNQKKALNYALKAKDYMTTDDKKIECYSYLAFLYNKFTEYSTAEELLKKAISLGRDDLWIHSELGYCLGELNKLEESLEHYLRAIEIAPSNTWLLSQIAWTYRCLGRYEEALKENFKALDLGENSEWVYVEIGYCYKELNNYDKALKYYLEANKISKDKNVWLLSELVWLYNGIEKYENALEYLKKLEKLGRDDSWFNSEYGFCLIGLKKYNEAIEKYNRALEKENNLKEIIRYNSQIGFCYRLLGKYEEAIENLKKVLELINGDKTNDNTDEKIFLNSQIGWIYGKIENSNPEEALYYLNVAKELGRDDEWINAEIGWELGYKAVGKDEEAVKYFERAIELGRNDEWIWIRIADIYFDLKRYEDALKAYNKAYEFECLHNEGQASLYICKIGKTLRRLGRYEEAIEKLLESRKLSLEEGEKVEVEDLELSYCYATLGDRDNGEKYMKLFIDSVGTRIENDEKLKKELEELKEMVNMLYHPS</sequence>
<dbReference type="Pfam" id="PF13181">
    <property type="entry name" value="TPR_8"/>
    <property type="match status" value="2"/>
</dbReference>
<organism evidence="3 4">
    <name type="scientific">Fusobacterium pseudoperiodonticum</name>
    <dbReference type="NCBI Taxonomy" id="2663009"/>
    <lineage>
        <taxon>Bacteria</taxon>
        <taxon>Fusobacteriati</taxon>
        <taxon>Fusobacteriota</taxon>
        <taxon>Fusobacteriia</taxon>
        <taxon>Fusobacteriales</taxon>
        <taxon>Fusobacteriaceae</taxon>
        <taxon>Fusobacterium</taxon>
    </lineage>
</organism>
<dbReference type="GeneID" id="93328285"/>
<accession>A0A2G9EJC8</accession>
<dbReference type="InterPro" id="IPR019734">
    <property type="entry name" value="TPR_rpt"/>
</dbReference>
<protein>
    <submittedName>
        <fullName evidence="3">Uncharacterized protein</fullName>
    </submittedName>
</protein>
<gene>
    <name evidence="3" type="ORF">CTM71_07505</name>
</gene>
<name>A0A2G9EJC8_9FUSO</name>
<evidence type="ECO:0000256" key="1">
    <source>
        <dbReference type="ARBA" id="ARBA00022737"/>
    </source>
</evidence>
<reference evidence="3 4" key="1">
    <citation type="submission" date="2017-11" db="EMBL/GenBank/DDBJ databases">
        <title>Genome sequencing of Fusobacterium periodonticum KCOM 1259.</title>
        <authorList>
            <person name="Kook J.-K."/>
            <person name="Park S.-N."/>
            <person name="Lim Y.K."/>
        </authorList>
    </citation>
    <scope>NUCLEOTIDE SEQUENCE [LARGE SCALE GENOMIC DNA]</scope>
    <source>
        <strain evidence="3 4">KCOM 1259</strain>
    </source>
</reference>
<evidence type="ECO:0000256" key="2">
    <source>
        <dbReference type="ARBA" id="ARBA00022803"/>
    </source>
</evidence>
<dbReference type="Gene3D" id="1.25.40.10">
    <property type="entry name" value="Tetratricopeptide repeat domain"/>
    <property type="match status" value="4"/>
</dbReference>
<proteinExistence type="predicted"/>
<dbReference type="SMART" id="SM00028">
    <property type="entry name" value="TPR"/>
    <property type="match status" value="12"/>
</dbReference>
<dbReference type="Pfam" id="PF13431">
    <property type="entry name" value="TPR_17"/>
    <property type="match status" value="1"/>
</dbReference>
<dbReference type="InterPro" id="IPR011990">
    <property type="entry name" value="TPR-like_helical_dom_sf"/>
</dbReference>
<dbReference type="Proteomes" id="UP000229011">
    <property type="component" value="Unassembled WGS sequence"/>
</dbReference>
<dbReference type="PROSITE" id="PS50005">
    <property type="entry name" value="TPR"/>
    <property type="match status" value="6"/>
</dbReference>
<dbReference type="RefSeq" id="WP_099958858.1">
    <property type="nucleotide sequence ID" value="NZ_CP024703.1"/>
</dbReference>
<comment type="caution">
    <text evidence="3">The sequence shown here is derived from an EMBL/GenBank/DDBJ whole genome shotgun (WGS) entry which is preliminary data.</text>
</comment>
<dbReference type="PANTHER" id="PTHR12558">
    <property type="entry name" value="CELL DIVISION CYCLE 16,23,27"/>
    <property type="match status" value="1"/>
</dbReference>
<keyword evidence="2" id="KW-0802">TPR repeat</keyword>
<dbReference type="EMBL" id="PEQY01000001">
    <property type="protein sequence ID" value="PIM80219.1"/>
    <property type="molecule type" value="Genomic_DNA"/>
</dbReference>
<evidence type="ECO:0000313" key="3">
    <source>
        <dbReference type="EMBL" id="PIM80219.1"/>
    </source>
</evidence>